<dbReference type="Gene3D" id="1.10.287.470">
    <property type="entry name" value="Helix hairpin bin"/>
    <property type="match status" value="1"/>
</dbReference>
<accession>A0A2V1PB65</accession>
<dbReference type="PANTHER" id="PTHR30386:SF17">
    <property type="entry name" value="ALKALINE PROTEASE SECRETION PROTEIN APRE"/>
    <property type="match status" value="1"/>
</dbReference>
<evidence type="ECO:0000313" key="13">
    <source>
        <dbReference type="EMBL" id="PWG18477.1"/>
    </source>
</evidence>
<dbReference type="PRINTS" id="PR01490">
    <property type="entry name" value="RTXTOXIND"/>
</dbReference>
<keyword evidence="7" id="KW-1133">Transmembrane helix</keyword>
<keyword evidence="6" id="KW-0812">Transmembrane</keyword>
<dbReference type="EMBL" id="QETF01000001">
    <property type="protein sequence ID" value="PWG18477.1"/>
    <property type="molecule type" value="Genomic_DNA"/>
</dbReference>
<evidence type="ECO:0000259" key="12">
    <source>
        <dbReference type="Pfam" id="PF26002"/>
    </source>
</evidence>
<gene>
    <name evidence="13" type="ORF">DFK10_00685</name>
</gene>
<evidence type="ECO:0000256" key="2">
    <source>
        <dbReference type="ARBA" id="ARBA00009477"/>
    </source>
</evidence>
<dbReference type="AlphaFoldDB" id="A0A2V1PB65"/>
<evidence type="ECO:0000256" key="6">
    <source>
        <dbReference type="ARBA" id="ARBA00022692"/>
    </source>
</evidence>
<dbReference type="Pfam" id="PF25994">
    <property type="entry name" value="HH_AprE"/>
    <property type="match status" value="1"/>
</dbReference>
<dbReference type="OrthoDB" id="9810980at2"/>
<dbReference type="InterPro" id="IPR058781">
    <property type="entry name" value="HH_AprE-like"/>
</dbReference>
<dbReference type="RefSeq" id="WP_109385557.1">
    <property type="nucleotide sequence ID" value="NZ_QETF01000001.1"/>
</dbReference>
<dbReference type="Gene3D" id="2.40.30.170">
    <property type="match status" value="1"/>
</dbReference>
<evidence type="ECO:0000256" key="5">
    <source>
        <dbReference type="ARBA" id="ARBA00022519"/>
    </source>
</evidence>
<dbReference type="Gene3D" id="2.40.50.100">
    <property type="match status" value="1"/>
</dbReference>
<comment type="similarity">
    <text evidence="2 9">Belongs to the membrane fusion protein (MFP) (TC 8.A.1) family.</text>
</comment>
<keyword evidence="10" id="KW-0175">Coiled coil</keyword>
<dbReference type="GO" id="GO:0015031">
    <property type="term" value="P:protein transport"/>
    <property type="evidence" value="ECO:0007669"/>
    <property type="project" value="InterPro"/>
</dbReference>
<comment type="caution">
    <text evidence="13">The sequence shown here is derived from an EMBL/GenBank/DDBJ whole genome shotgun (WGS) entry which is preliminary data.</text>
</comment>
<reference evidence="14" key="1">
    <citation type="submission" date="2018-05" db="EMBL/GenBank/DDBJ databases">
        <authorList>
            <person name="Du Z."/>
            <person name="Wang X."/>
        </authorList>
    </citation>
    <scope>NUCLEOTIDE SEQUENCE [LARGE SCALE GENOMIC DNA]</scope>
    <source>
        <strain evidence="14">WDS4C29</strain>
    </source>
</reference>
<dbReference type="InterPro" id="IPR058982">
    <property type="entry name" value="Beta-barrel_AprE"/>
</dbReference>
<proteinExistence type="inferred from homology"/>
<evidence type="ECO:0000256" key="7">
    <source>
        <dbReference type="ARBA" id="ARBA00022989"/>
    </source>
</evidence>
<dbReference type="NCBIfam" id="TIGR01843">
    <property type="entry name" value="type_I_hlyD"/>
    <property type="match status" value="1"/>
</dbReference>
<feature type="coiled-coil region" evidence="10">
    <location>
        <begin position="142"/>
        <end position="285"/>
    </location>
</feature>
<feature type="domain" description="AprE-like beta-barrel" evidence="12">
    <location>
        <begin position="320"/>
        <end position="409"/>
    </location>
</feature>
<organism evidence="13 14">
    <name type="scientific">Salibaculum griseiflavum</name>
    <dbReference type="NCBI Taxonomy" id="1914409"/>
    <lineage>
        <taxon>Bacteria</taxon>
        <taxon>Pseudomonadati</taxon>
        <taxon>Pseudomonadota</taxon>
        <taxon>Alphaproteobacteria</taxon>
        <taxon>Rhodobacterales</taxon>
        <taxon>Roseobacteraceae</taxon>
        <taxon>Salibaculum</taxon>
    </lineage>
</organism>
<evidence type="ECO:0000256" key="10">
    <source>
        <dbReference type="SAM" id="Coils"/>
    </source>
</evidence>
<sequence length="433" mass="48594">MTDTHRKWPVRRPLVIGLLSLLILVGGFGTWALTARISGAVIASGRIVVEQNRQVVQHIDGGIVHEILVSEGDLVERGAVLVRLDPDELRARLSIIEGQLFEILARRARYEAERDRSDTLVFDPILRDGGHAEAAELMQGQERLFRTRLETAEQEAEQLRRRTGQIRSQIVGIEAQQAALTRQLDLIEQELTSQQSLLDRGLAQAGTVLTLEREKARLTGQAGELTANKAQAEEKITELELEIIRLQTARREEAITRLRDLQFNELELREQRANLSRQLDRLDLRAPVSGVVYGLQVFGEGAVIRPAQPVLYLVPQDRPLVITAQVSPTDIDSVQRGQDVTLRFSSLDQRRTPELFGTVRQVSADAFADETTGQRYYDAEIVLNPGEAARLPDGTTLIPGMPVETFIRTMDRTPMTYLTQPLMDYVARTFRDG</sequence>
<dbReference type="InterPro" id="IPR050739">
    <property type="entry name" value="MFP"/>
</dbReference>
<evidence type="ECO:0000256" key="4">
    <source>
        <dbReference type="ARBA" id="ARBA00022475"/>
    </source>
</evidence>
<comment type="subcellular location">
    <subcellularLocation>
        <location evidence="1 9">Cell inner membrane</location>
        <topology evidence="1 9">Single-pass membrane protein</topology>
    </subcellularLocation>
</comment>
<evidence type="ECO:0000256" key="9">
    <source>
        <dbReference type="RuleBase" id="RU365093"/>
    </source>
</evidence>
<feature type="domain" description="AprE-like long alpha-helical hairpin" evidence="11">
    <location>
        <begin position="90"/>
        <end position="275"/>
    </location>
</feature>
<dbReference type="InterPro" id="IPR010129">
    <property type="entry name" value="T1SS_HlyD"/>
</dbReference>
<keyword evidence="3 9" id="KW-0813">Transport</keyword>
<protein>
    <recommendedName>
        <fullName evidence="9">Membrane fusion protein (MFP) family protein</fullName>
    </recommendedName>
</protein>
<dbReference type="Pfam" id="PF26002">
    <property type="entry name" value="Beta-barrel_AprE"/>
    <property type="match status" value="1"/>
</dbReference>
<dbReference type="GO" id="GO:0005886">
    <property type="term" value="C:plasma membrane"/>
    <property type="evidence" value="ECO:0007669"/>
    <property type="project" value="UniProtKB-SubCell"/>
</dbReference>
<dbReference type="Proteomes" id="UP000245293">
    <property type="component" value="Unassembled WGS sequence"/>
</dbReference>
<keyword evidence="8" id="KW-0472">Membrane</keyword>
<evidence type="ECO:0000313" key="14">
    <source>
        <dbReference type="Proteomes" id="UP000245293"/>
    </source>
</evidence>
<evidence type="ECO:0000256" key="3">
    <source>
        <dbReference type="ARBA" id="ARBA00022448"/>
    </source>
</evidence>
<name>A0A2V1PB65_9RHOB</name>
<evidence type="ECO:0000256" key="8">
    <source>
        <dbReference type="ARBA" id="ARBA00023136"/>
    </source>
</evidence>
<keyword evidence="14" id="KW-1185">Reference proteome</keyword>
<dbReference type="PANTHER" id="PTHR30386">
    <property type="entry name" value="MEMBRANE FUSION SUBUNIT OF EMRAB-TOLC MULTIDRUG EFFLUX PUMP"/>
    <property type="match status" value="1"/>
</dbReference>
<keyword evidence="4 9" id="KW-1003">Cell membrane</keyword>
<keyword evidence="5 9" id="KW-0997">Cell inner membrane</keyword>
<evidence type="ECO:0000259" key="11">
    <source>
        <dbReference type="Pfam" id="PF25994"/>
    </source>
</evidence>
<evidence type="ECO:0000256" key="1">
    <source>
        <dbReference type="ARBA" id="ARBA00004377"/>
    </source>
</evidence>